<accession>A0A915Q4E2</accession>
<keyword evidence="2" id="KW-1185">Reference proteome</keyword>
<proteinExistence type="predicted"/>
<dbReference type="Proteomes" id="UP000887581">
    <property type="component" value="Unplaced"/>
</dbReference>
<evidence type="ECO:0000313" key="2">
    <source>
        <dbReference type="Proteomes" id="UP000887581"/>
    </source>
</evidence>
<protein>
    <submittedName>
        <fullName evidence="3">Uncharacterized protein</fullName>
    </submittedName>
</protein>
<name>A0A915Q4E2_9BILA</name>
<evidence type="ECO:0000313" key="3">
    <source>
        <dbReference type="WBParaSite" id="sdigi.contig90.g4080.t1"/>
    </source>
</evidence>
<organism evidence="2 3">
    <name type="scientific">Setaria digitata</name>
    <dbReference type="NCBI Taxonomy" id="48799"/>
    <lineage>
        <taxon>Eukaryota</taxon>
        <taxon>Metazoa</taxon>
        <taxon>Ecdysozoa</taxon>
        <taxon>Nematoda</taxon>
        <taxon>Chromadorea</taxon>
        <taxon>Rhabditida</taxon>
        <taxon>Spirurina</taxon>
        <taxon>Spiruromorpha</taxon>
        <taxon>Filarioidea</taxon>
        <taxon>Setariidae</taxon>
        <taxon>Setaria</taxon>
    </lineage>
</organism>
<evidence type="ECO:0000256" key="1">
    <source>
        <dbReference type="SAM" id="MobiDB-lite"/>
    </source>
</evidence>
<dbReference type="WBParaSite" id="sdigi.contig90.g4080.t1">
    <property type="protein sequence ID" value="sdigi.contig90.g4080.t1"/>
    <property type="gene ID" value="sdigi.contig90.g4080"/>
</dbReference>
<feature type="region of interest" description="Disordered" evidence="1">
    <location>
        <begin position="19"/>
        <end position="39"/>
    </location>
</feature>
<reference evidence="3" key="1">
    <citation type="submission" date="2022-11" db="UniProtKB">
        <authorList>
            <consortium name="WormBaseParasite"/>
        </authorList>
    </citation>
    <scope>IDENTIFICATION</scope>
</reference>
<sequence>MRMVNIQCTWSDLDEVKSSLASKSEKEQKPIKESEEQQEQIEPIAIRKLKESTNSIISLQYQVQEQKQILEHGFKGQQKIERDAATQTNFEWGTELQELSGFTTVFFGPHPVIRDGRRFVRSIQVGDGHVRQLK</sequence>
<feature type="compositionally biased region" description="Basic and acidic residues" evidence="1">
    <location>
        <begin position="23"/>
        <end position="35"/>
    </location>
</feature>
<dbReference type="AlphaFoldDB" id="A0A915Q4E2"/>